<comment type="caution">
    <text evidence="2">The sequence shown here is derived from an EMBL/GenBank/DDBJ whole genome shotgun (WGS) entry which is preliminary data.</text>
</comment>
<reference evidence="3" key="1">
    <citation type="journal article" date="2019" name="Int. J. Syst. Evol. Microbiol.">
        <title>The Global Catalogue of Microorganisms (GCM) 10K type strain sequencing project: providing services to taxonomists for standard genome sequencing and annotation.</title>
        <authorList>
            <consortium name="The Broad Institute Genomics Platform"/>
            <consortium name="The Broad Institute Genome Sequencing Center for Infectious Disease"/>
            <person name="Wu L."/>
            <person name="Ma J."/>
        </authorList>
    </citation>
    <scope>NUCLEOTIDE SEQUENCE [LARGE SCALE GENOMIC DNA]</scope>
    <source>
        <strain evidence="3">CGMCC 4.7466</strain>
    </source>
</reference>
<evidence type="ECO:0000313" key="3">
    <source>
        <dbReference type="Proteomes" id="UP001595818"/>
    </source>
</evidence>
<dbReference type="Pfam" id="PF13517">
    <property type="entry name" value="FG-GAP_3"/>
    <property type="match status" value="1"/>
</dbReference>
<name>A0ABV9T807_9BACT</name>
<keyword evidence="3" id="KW-1185">Reference proteome</keyword>
<dbReference type="Gene3D" id="2.130.10.130">
    <property type="entry name" value="Integrin alpha, N-terminal"/>
    <property type="match status" value="1"/>
</dbReference>
<dbReference type="EMBL" id="JBHSJJ010000024">
    <property type="protein sequence ID" value="MFC4874900.1"/>
    <property type="molecule type" value="Genomic_DNA"/>
</dbReference>
<dbReference type="Proteomes" id="UP001595818">
    <property type="component" value="Unassembled WGS sequence"/>
</dbReference>
<evidence type="ECO:0000313" key="2">
    <source>
        <dbReference type="EMBL" id="MFC4874900.1"/>
    </source>
</evidence>
<dbReference type="SUPFAM" id="SSF69318">
    <property type="entry name" value="Integrin alpha N-terminal domain"/>
    <property type="match status" value="1"/>
</dbReference>
<gene>
    <name evidence="2" type="ORF">ACFPFU_24565</name>
</gene>
<keyword evidence="1" id="KW-0732">Signal</keyword>
<accession>A0ABV9T807</accession>
<sequence>MTILYTFYLLYGCFFLKLAWMAGEGLSDQEVPWKMHVIDSSSRGADGTKLTDVNGDGHEDIVVGWEEGGVTRLYINPGEPDLEWTYIEVPSPDVEDAFAVDLDGDGYMDLVTLSEGSHQRITVHWGPSDWELYYRSEHWVSQDIPVTIGMTRWMFGRPHHMDGNNGIDLVVGSKNPNGTLGWMESPSDPRNLDEWQYHELSPAGWVMSIELVDMNGNGNEDILLSDRYGEMTGLRWLERPETGNLFEPWANHFIGLQEGEPMFLGFVPPQNKENGQIFSAIMLPDLVRGWECYFKKDETWENNFIPYPVGSGTRGKSVAFGDINGGGGVDMVASFEGASGRSGIIGIIDVFSDSPKVVDISGAPGVKYDLVVLVDMDGDGDLDVLTSEETAEDGSKKGLGVIWYENPKGGNVPEKVN</sequence>
<dbReference type="InterPro" id="IPR028994">
    <property type="entry name" value="Integrin_alpha_N"/>
</dbReference>
<dbReference type="RefSeq" id="WP_377069198.1">
    <property type="nucleotide sequence ID" value="NZ_JBHSJJ010000024.1"/>
</dbReference>
<dbReference type="PANTHER" id="PTHR44103:SF1">
    <property type="entry name" value="PROPROTEIN CONVERTASE P"/>
    <property type="match status" value="1"/>
</dbReference>
<evidence type="ECO:0000256" key="1">
    <source>
        <dbReference type="ARBA" id="ARBA00022729"/>
    </source>
</evidence>
<dbReference type="InterPro" id="IPR013517">
    <property type="entry name" value="FG-GAP"/>
</dbReference>
<dbReference type="PANTHER" id="PTHR44103">
    <property type="entry name" value="PROPROTEIN CONVERTASE P"/>
    <property type="match status" value="1"/>
</dbReference>
<protein>
    <submittedName>
        <fullName evidence="2">FG-GAP repeat domain-containing protein</fullName>
    </submittedName>
</protein>
<organism evidence="2 3">
    <name type="scientific">Negadavirga shengliensis</name>
    <dbReference type="NCBI Taxonomy" id="1389218"/>
    <lineage>
        <taxon>Bacteria</taxon>
        <taxon>Pseudomonadati</taxon>
        <taxon>Bacteroidota</taxon>
        <taxon>Cytophagia</taxon>
        <taxon>Cytophagales</taxon>
        <taxon>Cyclobacteriaceae</taxon>
        <taxon>Negadavirga</taxon>
    </lineage>
</organism>
<proteinExistence type="predicted"/>